<proteinExistence type="predicted"/>
<sequence>MRSDREEIPEGFTKEDADKAEIAEAEMLKRRTMQRTSAQAAATDCMTYWPEWRYQVCGAIRVKYDSLGGPNNFLLWPTSNEIRNPDNVGVRQTFTNGPIYWHPSAGAHPVVNHFFAAWQRNGWEGGKLGYPTSDEIVNPDNIGRRQTFQGGTIYWRVNEAYYVTGAIRDKWNQLGPLPAERSFLGYPISDEVVLPGGQGRMNRFENGVIYWSPTTGAHPVSGPILDQWSRAGYEGSSFGYPIADEVAVQGASSRQQFQNKWIHTPVAHVALGSTGKSLSFGVPFGSQLAASSTSDTVLLQGPGFDLRFKRYTGGAVNMGLTLNSAQAPSEFRMLLGLPPGFSWMNTPTGIIFTAPDGSKLASLSNLLAFDSQGNAVAVNLRLSP</sequence>
<dbReference type="Proteomes" id="UP001609219">
    <property type="component" value="Unassembled WGS sequence"/>
</dbReference>
<accession>A0ABW7KBJ6</accession>
<dbReference type="RefSeq" id="WP_395126675.1">
    <property type="nucleotide sequence ID" value="NZ_JBIMSN010000152.1"/>
</dbReference>
<reference evidence="3 4" key="1">
    <citation type="submission" date="2024-10" db="EMBL/GenBank/DDBJ databases">
        <authorList>
            <person name="Riesco R."/>
        </authorList>
    </citation>
    <scope>NUCLEOTIDE SEQUENCE [LARGE SCALE GENOMIC DNA]</scope>
    <source>
        <strain evidence="2 3">NCIMB 15448</strain>
        <strain evidence="1 4">NCIMB 15450</strain>
    </source>
</reference>
<dbReference type="EMBL" id="JBIMSN010000152">
    <property type="protein sequence ID" value="MFH5232484.1"/>
    <property type="molecule type" value="Genomic_DNA"/>
</dbReference>
<evidence type="ECO:0000313" key="1">
    <source>
        <dbReference type="EMBL" id="MFH5232484.1"/>
    </source>
</evidence>
<evidence type="ECO:0000313" key="2">
    <source>
        <dbReference type="EMBL" id="MFH5246014.1"/>
    </source>
</evidence>
<name>A0ABW7KBJ6_9NOCA</name>
<gene>
    <name evidence="2" type="ORF">ACHIPV_29755</name>
    <name evidence="1" type="ORF">ACHIRB_28555</name>
</gene>
<protein>
    <submittedName>
        <fullName evidence="1">LGFP repeat-containing protein</fullName>
    </submittedName>
</protein>
<evidence type="ECO:0000313" key="3">
    <source>
        <dbReference type="Proteomes" id="UP001609176"/>
    </source>
</evidence>
<comment type="caution">
    <text evidence="1">The sequence shown here is derived from an EMBL/GenBank/DDBJ whole genome shotgun (WGS) entry which is preliminary data.</text>
</comment>
<dbReference type="Pfam" id="PF08310">
    <property type="entry name" value="LGFP"/>
    <property type="match status" value="3"/>
</dbReference>
<dbReference type="InterPro" id="IPR013207">
    <property type="entry name" value="LGFP"/>
</dbReference>
<organism evidence="1 4">
    <name type="scientific">Antrihabitans spumae</name>
    <dbReference type="NCBI Taxonomy" id="3373370"/>
    <lineage>
        <taxon>Bacteria</taxon>
        <taxon>Bacillati</taxon>
        <taxon>Actinomycetota</taxon>
        <taxon>Actinomycetes</taxon>
        <taxon>Mycobacteriales</taxon>
        <taxon>Nocardiaceae</taxon>
        <taxon>Antrihabitans</taxon>
    </lineage>
</organism>
<dbReference type="Proteomes" id="UP001609176">
    <property type="component" value="Unassembled WGS sequence"/>
</dbReference>
<evidence type="ECO:0000313" key="4">
    <source>
        <dbReference type="Proteomes" id="UP001609219"/>
    </source>
</evidence>
<dbReference type="EMBL" id="JBIMSP010000124">
    <property type="protein sequence ID" value="MFH5246014.1"/>
    <property type="molecule type" value="Genomic_DNA"/>
</dbReference>
<keyword evidence="4" id="KW-1185">Reference proteome</keyword>